<dbReference type="PANTHER" id="PTHR12482">
    <property type="entry name" value="LIPASE ROG1-RELATED-RELATED"/>
    <property type="match status" value="1"/>
</dbReference>
<dbReference type="PANTHER" id="PTHR12482:SF65">
    <property type="entry name" value="ESTERASE, PUTATIVE (AFU_ORTHOLOGUE AFUA_3G12320)-RELATED"/>
    <property type="match status" value="1"/>
</dbReference>
<keyword evidence="4" id="KW-1133">Transmembrane helix</keyword>
<keyword evidence="2" id="KW-0443">Lipid metabolism</keyword>
<evidence type="ECO:0000313" key="6">
    <source>
        <dbReference type="EMBL" id="KAF2838226.1"/>
    </source>
</evidence>
<organism evidence="6 7">
    <name type="scientific">Patellaria atrata CBS 101060</name>
    <dbReference type="NCBI Taxonomy" id="1346257"/>
    <lineage>
        <taxon>Eukaryota</taxon>
        <taxon>Fungi</taxon>
        <taxon>Dikarya</taxon>
        <taxon>Ascomycota</taxon>
        <taxon>Pezizomycotina</taxon>
        <taxon>Dothideomycetes</taxon>
        <taxon>Dothideomycetes incertae sedis</taxon>
        <taxon>Patellariales</taxon>
        <taxon>Patellariaceae</taxon>
        <taxon>Patellaria</taxon>
    </lineage>
</organism>
<dbReference type="Gene3D" id="3.40.50.1820">
    <property type="entry name" value="alpha/beta hydrolase"/>
    <property type="match status" value="1"/>
</dbReference>
<dbReference type="InterPro" id="IPR044294">
    <property type="entry name" value="Lipase-like"/>
</dbReference>
<evidence type="ECO:0000256" key="4">
    <source>
        <dbReference type="SAM" id="Phobius"/>
    </source>
</evidence>
<feature type="compositionally biased region" description="Polar residues" evidence="3">
    <location>
        <begin position="386"/>
        <end position="397"/>
    </location>
</feature>
<accession>A0A9P4VM57</accession>
<keyword evidence="4" id="KW-0472">Membrane</keyword>
<protein>
    <submittedName>
        <fullName evidence="6">Lipase/serine esteras-like protein</fullName>
    </submittedName>
</protein>
<feature type="transmembrane region" description="Helical" evidence="4">
    <location>
        <begin position="292"/>
        <end position="313"/>
    </location>
</feature>
<feature type="domain" description="DUF676" evidence="5">
    <location>
        <begin position="31"/>
        <end position="229"/>
    </location>
</feature>
<comment type="similarity">
    <text evidence="1">Belongs to the putative lipase ROG1 family.</text>
</comment>
<evidence type="ECO:0000259" key="5">
    <source>
        <dbReference type="Pfam" id="PF05057"/>
    </source>
</evidence>
<gene>
    <name evidence="6" type="ORF">M501DRAFT_1005092</name>
</gene>
<name>A0A9P4VM57_9PEZI</name>
<evidence type="ECO:0000256" key="3">
    <source>
        <dbReference type="SAM" id="MobiDB-lite"/>
    </source>
</evidence>
<evidence type="ECO:0000256" key="2">
    <source>
        <dbReference type="ARBA" id="ARBA00022963"/>
    </source>
</evidence>
<dbReference type="Proteomes" id="UP000799429">
    <property type="component" value="Unassembled WGS sequence"/>
</dbReference>
<dbReference type="EMBL" id="MU006097">
    <property type="protein sequence ID" value="KAF2838226.1"/>
    <property type="molecule type" value="Genomic_DNA"/>
</dbReference>
<dbReference type="GO" id="GO:0047372">
    <property type="term" value="F:monoacylglycerol lipase activity"/>
    <property type="evidence" value="ECO:0007669"/>
    <property type="project" value="TreeGrafter"/>
</dbReference>
<keyword evidence="2" id="KW-0442">Lipid degradation</keyword>
<dbReference type="Pfam" id="PF05057">
    <property type="entry name" value="DUF676"/>
    <property type="match status" value="1"/>
</dbReference>
<comment type="caution">
    <text evidence="6">The sequence shown here is derived from an EMBL/GenBank/DDBJ whole genome shotgun (WGS) entry which is preliminary data.</text>
</comment>
<dbReference type="InterPro" id="IPR007751">
    <property type="entry name" value="DUF676_lipase-like"/>
</dbReference>
<sequence>MALPFSLSSLDRTIVTAFRAMHTQSSSNCTADHLCVLVHGLWGNPCHMSYMATALREKFSEDKVHILVAKENSGSFTYDGVELGGERVTNEIEEKLEELSQRGTHIRKLSIIGYSLGGLVSRYTIGLLYHKGWFDKLEPVNFTTFVTPHLGVRTPLLGWHNHIWNVLGARTLSTSGRQLFMIDSFRDTGRPILALLADPSSVFIKGLEKFRHKSLYANIVNDRSAVFYTTGISRIDPFVNLKDVTINYVPGYEPVVIDGENPVTPKENHEELPAFTRRLAGSSRTVLGKVPIGLFLIIFIPIGTVLFLINCGVQSIRSRQRIRLHHEGKTALSPTMYSFPLMVDDVRRTAEGVFENINSTQSQEYLPAGTEELVTPHSPLLRPKTSRSLSGFATEKTSSSASGDGGSQDEIPKHQMEFPTLALTPTQFSMIQALDDVGFRKYPVYIHNSAHSHAAVIVRSQKKDFDEGKVVIKHWLNDFEA</sequence>
<dbReference type="FunFam" id="3.40.50.1820:FF:000223">
    <property type="entry name" value="Lipase/serine esterase"/>
    <property type="match status" value="1"/>
</dbReference>
<dbReference type="GO" id="GO:0016042">
    <property type="term" value="P:lipid catabolic process"/>
    <property type="evidence" value="ECO:0007669"/>
    <property type="project" value="UniProtKB-KW"/>
</dbReference>
<keyword evidence="7" id="KW-1185">Reference proteome</keyword>
<evidence type="ECO:0000313" key="7">
    <source>
        <dbReference type="Proteomes" id="UP000799429"/>
    </source>
</evidence>
<dbReference type="AlphaFoldDB" id="A0A9P4VM57"/>
<dbReference type="OrthoDB" id="273452at2759"/>
<reference evidence="6" key="1">
    <citation type="journal article" date="2020" name="Stud. Mycol.">
        <title>101 Dothideomycetes genomes: a test case for predicting lifestyles and emergence of pathogens.</title>
        <authorList>
            <person name="Haridas S."/>
            <person name="Albert R."/>
            <person name="Binder M."/>
            <person name="Bloem J."/>
            <person name="Labutti K."/>
            <person name="Salamov A."/>
            <person name="Andreopoulos B."/>
            <person name="Baker S."/>
            <person name="Barry K."/>
            <person name="Bills G."/>
            <person name="Bluhm B."/>
            <person name="Cannon C."/>
            <person name="Castanera R."/>
            <person name="Culley D."/>
            <person name="Daum C."/>
            <person name="Ezra D."/>
            <person name="Gonzalez J."/>
            <person name="Henrissat B."/>
            <person name="Kuo A."/>
            <person name="Liang C."/>
            <person name="Lipzen A."/>
            <person name="Lutzoni F."/>
            <person name="Magnuson J."/>
            <person name="Mondo S."/>
            <person name="Nolan M."/>
            <person name="Ohm R."/>
            <person name="Pangilinan J."/>
            <person name="Park H.-J."/>
            <person name="Ramirez L."/>
            <person name="Alfaro M."/>
            <person name="Sun H."/>
            <person name="Tritt A."/>
            <person name="Yoshinaga Y."/>
            <person name="Zwiers L.-H."/>
            <person name="Turgeon B."/>
            <person name="Goodwin S."/>
            <person name="Spatafora J."/>
            <person name="Crous P."/>
            <person name="Grigoriev I."/>
        </authorList>
    </citation>
    <scope>NUCLEOTIDE SEQUENCE</scope>
    <source>
        <strain evidence="6">CBS 101060</strain>
    </source>
</reference>
<proteinExistence type="inferred from homology"/>
<keyword evidence="4" id="KW-0812">Transmembrane</keyword>
<evidence type="ECO:0000256" key="1">
    <source>
        <dbReference type="ARBA" id="ARBA00007920"/>
    </source>
</evidence>
<dbReference type="GO" id="GO:0004622">
    <property type="term" value="F:phosphatidylcholine lysophospholipase activity"/>
    <property type="evidence" value="ECO:0007669"/>
    <property type="project" value="TreeGrafter"/>
</dbReference>
<dbReference type="SUPFAM" id="SSF53474">
    <property type="entry name" value="alpha/beta-Hydrolases"/>
    <property type="match status" value="1"/>
</dbReference>
<dbReference type="InterPro" id="IPR029058">
    <property type="entry name" value="AB_hydrolase_fold"/>
</dbReference>
<feature type="region of interest" description="Disordered" evidence="3">
    <location>
        <begin position="376"/>
        <end position="412"/>
    </location>
</feature>
<dbReference type="GO" id="GO:0005811">
    <property type="term" value="C:lipid droplet"/>
    <property type="evidence" value="ECO:0007669"/>
    <property type="project" value="TreeGrafter"/>
</dbReference>